<feature type="coiled-coil region" evidence="1">
    <location>
        <begin position="219"/>
        <end position="260"/>
    </location>
</feature>
<feature type="compositionally biased region" description="Low complexity" evidence="2">
    <location>
        <begin position="90"/>
        <end position="104"/>
    </location>
</feature>
<evidence type="ECO:0000313" key="4">
    <source>
        <dbReference type="Proteomes" id="UP000541610"/>
    </source>
</evidence>
<name>A0A7J6N8S4_PEROL</name>
<feature type="compositionally biased region" description="Basic and acidic residues" evidence="2">
    <location>
        <begin position="297"/>
        <end position="313"/>
    </location>
</feature>
<evidence type="ECO:0000256" key="1">
    <source>
        <dbReference type="SAM" id="Coils"/>
    </source>
</evidence>
<accession>A0A7J6N8S4</accession>
<dbReference type="Proteomes" id="UP000541610">
    <property type="component" value="Unassembled WGS sequence"/>
</dbReference>
<feature type="region of interest" description="Disordered" evidence="2">
    <location>
        <begin position="262"/>
        <end position="342"/>
    </location>
</feature>
<feature type="compositionally biased region" description="Polar residues" evidence="2">
    <location>
        <begin position="8"/>
        <end position="17"/>
    </location>
</feature>
<dbReference type="InterPro" id="IPR011992">
    <property type="entry name" value="EF-hand-dom_pair"/>
</dbReference>
<feature type="region of interest" description="Disordered" evidence="2">
    <location>
        <begin position="678"/>
        <end position="703"/>
    </location>
</feature>
<feature type="compositionally biased region" description="Basic and acidic residues" evidence="2">
    <location>
        <begin position="52"/>
        <end position="66"/>
    </location>
</feature>
<sequence length="799" mass="87669">MDPEPFTITGNTSSSSAYRWDLDAPGAGWSPPISAYRPQDGDRSVVDSGTFMRKEATAEPSAHQRDTNSNAVRESFDVGGSTEEAPWKVSLPAPSADPADESPLTSLAGAVPKMVDEALERAQSFLRDRVTTDQNDAVEMSARPQTAFMSGLSSGEQEKSARAVLVDGLGPEEAPKVDQSVTHGAGQPGGGAGIDPQTIATMVKEAIAGILDEKLRAREEEQRLLVDEASKELQSLSDRAARLETALEASRQRERELAQRVFEKRASDERSDAEQASPDPRSQSETIQPAAPSLAARPEDSNAFRGSRARESVEGGMAEDAKGTTSLPSSRPPVSSRISTSPSFCSAHGLPLTLWCETTQAALCSRCEADRKGGYSYSLMGSPRAASSPSRAITEVCEAKLRLMEGSLRELESGKAAALEEEILRTDAKLEELGQLADAATRDLREDFEQAMELLQSTRRVKEHMLVDHRQQLGDVAERIAALRSARDEGLKACEAADHAEMVAFLSKHASTYSQECWQLLARPLPRSIQVPLDDIPFEVAKRRELLREAQCSEKLASMKNEVLRDIVDALRQERSTHADTREYAVEVESLLEAYATEWEKRFDYACSYCGQVLEAALANEPYCGATPGRKAHHWIPTDTAGGAEAKETARPQLPVAAASPRLKSQAKIRAISPMFRADSSVDGSPASRSARPRDDSPRIGVERTDSEILSIVGTLLREKFPHDTAWPFRRQSDKARKGILSRLELWRTVREELDTRGILTDSEVDRVMLCCDTEKNGVLEIDKFMKLFDFGDHQLDMR</sequence>
<feature type="compositionally biased region" description="Basic and acidic residues" evidence="2">
    <location>
        <begin position="262"/>
        <end position="273"/>
    </location>
</feature>
<keyword evidence="1" id="KW-0175">Coiled coil</keyword>
<dbReference type="AlphaFoldDB" id="A0A7J6N8S4"/>
<feature type="compositionally biased region" description="Basic and acidic residues" evidence="2">
    <location>
        <begin position="692"/>
        <end position="703"/>
    </location>
</feature>
<reference evidence="3 4" key="1">
    <citation type="submission" date="2020-04" db="EMBL/GenBank/DDBJ databases">
        <title>Perkinsus olseni comparative genomics.</title>
        <authorList>
            <person name="Bogema D.R."/>
        </authorList>
    </citation>
    <scope>NUCLEOTIDE SEQUENCE [LARGE SCALE GENOMIC DNA]</scope>
    <source>
        <strain evidence="3">00978-12</strain>
    </source>
</reference>
<dbReference type="OrthoDB" id="438995at2759"/>
<protein>
    <recommendedName>
        <fullName evidence="5">EF-hand domain-containing protein</fullName>
    </recommendedName>
</protein>
<dbReference type="SUPFAM" id="SSF57845">
    <property type="entry name" value="B-box zinc-binding domain"/>
    <property type="match status" value="1"/>
</dbReference>
<organism evidence="3 4">
    <name type="scientific">Perkinsus olseni</name>
    <name type="common">Perkinsus atlanticus</name>
    <dbReference type="NCBI Taxonomy" id="32597"/>
    <lineage>
        <taxon>Eukaryota</taxon>
        <taxon>Sar</taxon>
        <taxon>Alveolata</taxon>
        <taxon>Perkinsozoa</taxon>
        <taxon>Perkinsea</taxon>
        <taxon>Perkinsida</taxon>
        <taxon>Perkinsidae</taxon>
        <taxon>Perkinsus</taxon>
    </lineage>
</organism>
<proteinExistence type="predicted"/>
<gene>
    <name evidence="3" type="ORF">FOZ60_014300</name>
</gene>
<evidence type="ECO:0008006" key="5">
    <source>
        <dbReference type="Google" id="ProtNLM"/>
    </source>
</evidence>
<feature type="compositionally biased region" description="Low complexity" evidence="2">
    <location>
        <begin position="324"/>
        <end position="342"/>
    </location>
</feature>
<feature type="region of interest" description="Disordered" evidence="2">
    <location>
        <begin position="1"/>
        <end position="105"/>
    </location>
</feature>
<dbReference type="SUPFAM" id="SSF47473">
    <property type="entry name" value="EF-hand"/>
    <property type="match status" value="1"/>
</dbReference>
<evidence type="ECO:0000313" key="3">
    <source>
        <dbReference type="EMBL" id="KAF4679927.1"/>
    </source>
</evidence>
<comment type="caution">
    <text evidence="3">The sequence shown here is derived from an EMBL/GenBank/DDBJ whole genome shotgun (WGS) entry which is preliminary data.</text>
</comment>
<evidence type="ECO:0000256" key="2">
    <source>
        <dbReference type="SAM" id="MobiDB-lite"/>
    </source>
</evidence>
<dbReference type="EMBL" id="JABANP010000669">
    <property type="protein sequence ID" value="KAF4679927.1"/>
    <property type="molecule type" value="Genomic_DNA"/>
</dbReference>
<feature type="region of interest" description="Disordered" evidence="2">
    <location>
        <begin position="172"/>
        <end position="196"/>
    </location>
</feature>